<accession>A0A432YRH1</accession>
<evidence type="ECO:0000256" key="1">
    <source>
        <dbReference type="ARBA" id="ARBA00004370"/>
    </source>
</evidence>
<proteinExistence type="inferred from homology"/>
<evidence type="ECO:0000256" key="3">
    <source>
        <dbReference type="ARBA" id="ARBA00029447"/>
    </source>
</evidence>
<evidence type="ECO:0000313" key="8">
    <source>
        <dbReference type="EMBL" id="RUO64176.1"/>
    </source>
</evidence>
<evidence type="ECO:0000256" key="4">
    <source>
        <dbReference type="PROSITE-ProRule" id="PRU00284"/>
    </source>
</evidence>
<organism evidence="8 9">
    <name type="scientific">Idiomarina piscisalsi</name>
    <dbReference type="NCBI Taxonomy" id="1096243"/>
    <lineage>
        <taxon>Bacteria</taxon>
        <taxon>Pseudomonadati</taxon>
        <taxon>Pseudomonadota</taxon>
        <taxon>Gammaproteobacteria</taxon>
        <taxon>Alteromonadales</taxon>
        <taxon>Idiomarinaceae</taxon>
        <taxon>Idiomarina</taxon>
    </lineage>
</organism>
<dbReference type="PANTHER" id="PTHR32089:SF112">
    <property type="entry name" value="LYSOZYME-LIKE PROTEIN-RELATED"/>
    <property type="match status" value="1"/>
</dbReference>
<dbReference type="Gene3D" id="6.10.340.10">
    <property type="match status" value="1"/>
</dbReference>
<dbReference type="Proteomes" id="UP000288361">
    <property type="component" value="Unassembled WGS sequence"/>
</dbReference>
<keyword evidence="5" id="KW-0812">Transmembrane</keyword>
<evidence type="ECO:0000259" key="7">
    <source>
        <dbReference type="PROSITE" id="PS50885"/>
    </source>
</evidence>
<reference evidence="8 9" key="1">
    <citation type="journal article" date="2011" name="Front. Microbiol.">
        <title>Genomic signatures of strain selection and enhancement in Bacillus atrophaeus var. globigii, a historical biowarfare simulant.</title>
        <authorList>
            <person name="Gibbons H.S."/>
            <person name="Broomall S.M."/>
            <person name="McNew L.A."/>
            <person name="Daligault H."/>
            <person name="Chapman C."/>
            <person name="Bruce D."/>
            <person name="Karavis M."/>
            <person name="Krepps M."/>
            <person name="McGregor P.A."/>
            <person name="Hong C."/>
            <person name="Park K.H."/>
            <person name="Akmal A."/>
            <person name="Feldman A."/>
            <person name="Lin J.S."/>
            <person name="Chang W.E."/>
            <person name="Higgs B.W."/>
            <person name="Demirev P."/>
            <person name="Lindquist J."/>
            <person name="Liem A."/>
            <person name="Fochler E."/>
            <person name="Read T.D."/>
            <person name="Tapia R."/>
            <person name="Johnson S."/>
            <person name="Bishop-Lilly K.A."/>
            <person name="Detter C."/>
            <person name="Han C."/>
            <person name="Sozhamannan S."/>
            <person name="Rosenzweig C.N."/>
            <person name="Skowronski E.W."/>
        </authorList>
    </citation>
    <scope>NUCLEOTIDE SEQUENCE [LARGE SCALE GENOMIC DNA]</scope>
    <source>
        <strain evidence="8 9">TPS4-2</strain>
    </source>
</reference>
<dbReference type="GO" id="GO:0006935">
    <property type="term" value="P:chemotaxis"/>
    <property type="evidence" value="ECO:0007669"/>
    <property type="project" value="UniProtKB-ARBA"/>
</dbReference>
<dbReference type="EMBL" id="PIQA01000006">
    <property type="protein sequence ID" value="RUO64176.1"/>
    <property type="molecule type" value="Genomic_DNA"/>
</dbReference>
<protein>
    <submittedName>
        <fullName evidence="8">Methyl-accepting chemotaxis protein</fullName>
    </submittedName>
</protein>
<dbReference type="GO" id="GO:0007165">
    <property type="term" value="P:signal transduction"/>
    <property type="evidence" value="ECO:0007669"/>
    <property type="project" value="UniProtKB-KW"/>
</dbReference>
<dbReference type="Gene3D" id="1.10.287.950">
    <property type="entry name" value="Methyl-accepting chemotaxis protein"/>
    <property type="match status" value="1"/>
</dbReference>
<keyword evidence="5" id="KW-0472">Membrane</keyword>
<dbReference type="InterPro" id="IPR004089">
    <property type="entry name" value="MCPsignal_dom"/>
</dbReference>
<feature type="transmembrane region" description="Helical" evidence="5">
    <location>
        <begin position="294"/>
        <end position="314"/>
    </location>
</feature>
<dbReference type="InterPro" id="IPR003660">
    <property type="entry name" value="HAMP_dom"/>
</dbReference>
<comment type="subcellular location">
    <subcellularLocation>
        <location evidence="1">Membrane</location>
    </subcellularLocation>
</comment>
<dbReference type="Pfam" id="PF00015">
    <property type="entry name" value="MCPsignal"/>
    <property type="match status" value="1"/>
</dbReference>
<gene>
    <name evidence="8" type="ORF">CWI73_08405</name>
</gene>
<keyword evidence="2 4" id="KW-0807">Transducer</keyword>
<evidence type="ECO:0000256" key="5">
    <source>
        <dbReference type="SAM" id="Phobius"/>
    </source>
</evidence>
<dbReference type="PROSITE" id="PS50885">
    <property type="entry name" value="HAMP"/>
    <property type="match status" value="1"/>
</dbReference>
<dbReference type="PANTHER" id="PTHR32089">
    <property type="entry name" value="METHYL-ACCEPTING CHEMOTAXIS PROTEIN MCPB"/>
    <property type="match status" value="1"/>
</dbReference>
<comment type="caution">
    <text evidence="8">The sequence shown here is derived from an EMBL/GenBank/DDBJ whole genome shotgun (WGS) entry which is preliminary data.</text>
</comment>
<feature type="transmembrane region" description="Helical" evidence="5">
    <location>
        <begin position="12"/>
        <end position="30"/>
    </location>
</feature>
<evidence type="ECO:0000313" key="9">
    <source>
        <dbReference type="Proteomes" id="UP000288361"/>
    </source>
</evidence>
<sequence>MRVSTFSRASSFILLGLSLVFLTVLIWSSHKLNTIEEKQAAYSSVKQSLMVNVVTDLSGYLQSGNTLLLTDAQKAVEQAETKLVDLGFDKKSDVVNQLQSINTRIGKDYRSVGKLSGQETALLFNAERSLSNELSRLFDYARKGIANSPSASQKYAQVGSDLILLINELVHTRERLFNGEVEQDVLQQVLNSIKQEINRLEGLPALGVKEELPDQSMMLVQREAKELGPKIISEMASLVTRYPRELSSTLELIAKREQAFKSISNDIAQIQAIAVAAEKQLIDVQQEQLLQIKITIVALVAALLLFALINFLLLKQMVLTPLRSLRNAMQQLLEQQQLTYLPGADKRTEFGEVAKFFNGILEQTKSSEAQKSRQMSVVNDALKTVIQELQELVSSSHKTQTSAESTIEGINQLNELTTSLNSCTEALEQNALGTQESMQVSREYIRKLSDASNVNEQAMKSAKTSVNELASSVEQVSSALSVISGIADQTNLLALNAAIEAARAGEQGRGFAVVADEVRQLAQKTQSSLTSIDSTLGKLTDASAAIDSSYQNIIETSSNQHEYVNVLVDTADEVSKKAQASSDEAKTSLQLAEQQSSRVTAFSEELRSLIDNMSHAHQLLQNVELQVDKQQSEIEQAFS</sequence>
<keyword evidence="5" id="KW-1133">Transmembrane helix</keyword>
<dbReference type="GO" id="GO:0016020">
    <property type="term" value="C:membrane"/>
    <property type="evidence" value="ECO:0007669"/>
    <property type="project" value="UniProtKB-SubCell"/>
</dbReference>
<dbReference type="AlphaFoldDB" id="A0A432YRH1"/>
<dbReference type="SUPFAM" id="SSF58104">
    <property type="entry name" value="Methyl-accepting chemotaxis protein (MCP) signaling domain"/>
    <property type="match status" value="1"/>
</dbReference>
<name>A0A432YRH1_9GAMM</name>
<dbReference type="PROSITE" id="PS50111">
    <property type="entry name" value="CHEMOTAXIS_TRANSDUC_2"/>
    <property type="match status" value="1"/>
</dbReference>
<dbReference type="RefSeq" id="WP_126752364.1">
    <property type="nucleotide sequence ID" value="NZ_JBHUMT010000015.1"/>
</dbReference>
<feature type="domain" description="Methyl-accepting transducer" evidence="6">
    <location>
        <begin position="374"/>
        <end position="614"/>
    </location>
</feature>
<evidence type="ECO:0000256" key="2">
    <source>
        <dbReference type="ARBA" id="ARBA00023224"/>
    </source>
</evidence>
<comment type="similarity">
    <text evidence="3">Belongs to the methyl-accepting chemotaxis (MCP) protein family.</text>
</comment>
<feature type="domain" description="HAMP" evidence="7">
    <location>
        <begin position="316"/>
        <end position="369"/>
    </location>
</feature>
<dbReference type="SMART" id="SM00283">
    <property type="entry name" value="MA"/>
    <property type="match status" value="1"/>
</dbReference>
<evidence type="ECO:0000259" key="6">
    <source>
        <dbReference type="PROSITE" id="PS50111"/>
    </source>
</evidence>